<dbReference type="PANTHER" id="PTHR34185">
    <property type="entry name" value="DIADENYLATE CYCLASE"/>
    <property type="match status" value="1"/>
</dbReference>
<dbReference type="Gene3D" id="2.170.120.30">
    <property type="match status" value="1"/>
</dbReference>
<dbReference type="Pfam" id="PF02457">
    <property type="entry name" value="DAC"/>
    <property type="match status" value="1"/>
</dbReference>
<proteinExistence type="inferred from homology"/>
<dbReference type="EC" id="2.7.7.85" evidence="6"/>
<dbReference type="PROSITE" id="PS51794">
    <property type="entry name" value="DAC"/>
    <property type="match status" value="1"/>
</dbReference>
<evidence type="ECO:0000256" key="2">
    <source>
        <dbReference type="ARBA" id="ARBA00022679"/>
    </source>
</evidence>
<keyword evidence="6" id="KW-0812">Transmembrane</keyword>
<dbReference type="InterPro" id="IPR012505">
    <property type="entry name" value="YbbR"/>
</dbReference>
<feature type="domain" description="DAC" evidence="7">
    <location>
        <begin position="79"/>
        <end position="236"/>
    </location>
</feature>
<dbReference type="HAMAP" id="MF_01499">
    <property type="entry name" value="DacA"/>
    <property type="match status" value="1"/>
</dbReference>
<evidence type="ECO:0000259" key="7">
    <source>
        <dbReference type="PROSITE" id="PS51794"/>
    </source>
</evidence>
<comment type="subunit">
    <text evidence="6">Probably a homodimer.</text>
</comment>
<organism evidence="8 9">
    <name type="scientific">Tautonia plasticadhaerens</name>
    <dbReference type="NCBI Taxonomy" id="2527974"/>
    <lineage>
        <taxon>Bacteria</taxon>
        <taxon>Pseudomonadati</taxon>
        <taxon>Planctomycetota</taxon>
        <taxon>Planctomycetia</taxon>
        <taxon>Isosphaerales</taxon>
        <taxon>Isosphaeraceae</taxon>
        <taxon>Tautonia</taxon>
    </lineage>
</organism>
<evidence type="ECO:0000256" key="3">
    <source>
        <dbReference type="ARBA" id="ARBA00022695"/>
    </source>
</evidence>
<evidence type="ECO:0000256" key="5">
    <source>
        <dbReference type="ARBA" id="ARBA00022840"/>
    </source>
</evidence>
<keyword evidence="6" id="KW-1133">Transmembrane helix</keyword>
<keyword evidence="8" id="KW-0614">Plasmid</keyword>
<comment type="catalytic activity">
    <reaction evidence="1 6">
        <text>2 ATP = 3',3'-c-di-AMP + 2 diphosphate</text>
        <dbReference type="Rhea" id="RHEA:35655"/>
        <dbReference type="ChEBI" id="CHEBI:30616"/>
        <dbReference type="ChEBI" id="CHEBI:33019"/>
        <dbReference type="ChEBI" id="CHEBI:71500"/>
        <dbReference type="EC" id="2.7.7.85"/>
    </reaction>
</comment>
<dbReference type="GO" id="GO:0106408">
    <property type="term" value="F:diadenylate cyclase activity"/>
    <property type="evidence" value="ECO:0007669"/>
    <property type="project" value="UniProtKB-EC"/>
</dbReference>
<dbReference type="Gene3D" id="3.40.1700.10">
    <property type="entry name" value="DNA integrity scanning protein, DisA, N-terminal domain"/>
    <property type="match status" value="1"/>
</dbReference>
<keyword evidence="6" id="KW-1003">Cell membrane</keyword>
<keyword evidence="6" id="KW-0472">Membrane</keyword>
<dbReference type="AlphaFoldDB" id="A0A518HF24"/>
<comment type="caution">
    <text evidence="6">Lacks conserved residue(s) required for the propagation of feature annotation.</text>
</comment>
<dbReference type="GO" id="GO:0006171">
    <property type="term" value="P:cAMP biosynthetic process"/>
    <property type="evidence" value="ECO:0007669"/>
    <property type="project" value="InterPro"/>
</dbReference>
<dbReference type="EMBL" id="CP036428">
    <property type="protein sequence ID" value="QDV39376.1"/>
    <property type="molecule type" value="Genomic_DNA"/>
</dbReference>
<dbReference type="Proteomes" id="UP000317835">
    <property type="component" value="Plasmid pElP_2"/>
</dbReference>
<dbReference type="KEGG" id="tpla:ElP_73420"/>
<protein>
    <recommendedName>
        <fullName evidence="6">Diadenylate cyclase</fullName>
        <shortName evidence="6">DAC</shortName>
        <ecNumber evidence="6">2.7.7.85</ecNumber>
    </recommendedName>
    <alternativeName>
        <fullName evidence="6">Cyclic-di-AMP synthase</fullName>
        <shortName evidence="6">c-di-AMP synthase</shortName>
    </alternativeName>
</protein>
<accession>A0A518HF24</accession>
<dbReference type="Gene3D" id="2.170.120.40">
    <property type="entry name" value="YbbR-like domain"/>
    <property type="match status" value="1"/>
</dbReference>
<dbReference type="GO" id="GO:0005524">
    <property type="term" value="F:ATP binding"/>
    <property type="evidence" value="ECO:0007669"/>
    <property type="project" value="UniProtKB-UniRule"/>
</dbReference>
<dbReference type="PANTHER" id="PTHR34185:SF1">
    <property type="entry name" value="DIADENYLATE CYCLASE"/>
    <property type="match status" value="1"/>
</dbReference>
<comment type="function">
    <text evidence="6">Catalyzes the condensation of 2 ATP molecules into cyclic di-AMP (c-di-AMP), a second messenger used to regulate differing processes in different bacteria.</text>
</comment>
<gene>
    <name evidence="6" type="primary">dacA</name>
    <name evidence="8" type="ORF">ElP_73420</name>
</gene>
<dbReference type="SUPFAM" id="SSF143597">
    <property type="entry name" value="YojJ-like"/>
    <property type="match status" value="1"/>
</dbReference>
<dbReference type="RefSeq" id="WP_197447206.1">
    <property type="nucleotide sequence ID" value="NZ_CP036428.1"/>
</dbReference>
<keyword evidence="5 6" id="KW-0067">ATP-binding</keyword>
<dbReference type="InterPro" id="IPR036888">
    <property type="entry name" value="DNA_integrity_DisA_N_sf"/>
</dbReference>
<keyword evidence="2 6" id="KW-0808">Transferase</keyword>
<keyword evidence="4 6" id="KW-0547">Nucleotide-binding</keyword>
<sequence length="488" mass="52170">MALLPDPGWRDVADVLILSYLAHRLILLARGTRAPQVLLALAALWALWHVARHAGLELTAWFLGALNALAPVALIVVFRDEIRDVLVRSSPLRLLAGRPTRAGAIDLPAVAEAAFRLAASRTGALLAFEGRDRLDKLAREGTRVDARFSVPLVESLFAKGSPVHDGAALVRGGRIDRVGTFLPLSTRDGLPAAFGTRHRAAVGLSERCDAVVLVVSEERGEVALARDGRVEPIASPEELERALDASPRVEAGAEAHRGRAPRLVSSAAGFLLTTLAVATLWALYDRQQVARRTVTASVNFRGLPESLELIDPPEAIDLQLRGKRTLIDGLSPDRVTISVDLSGAERGGRYAIERGDMAVELPVGVEWSRADPGLSVRLGERVELTLPVRPRLEGRPPPGFAFTPPRVEPATVTVRVPRGMEGRLEAVETRPIDVGELALDAATREATVEVPLELGRIATRPAAGSADTVRVTVGTRPAAAPDDPEAAP</sequence>
<feature type="transmembrane region" description="Helical" evidence="6">
    <location>
        <begin position="60"/>
        <end position="78"/>
    </location>
</feature>
<evidence type="ECO:0000313" key="8">
    <source>
        <dbReference type="EMBL" id="QDV39376.1"/>
    </source>
</evidence>
<dbReference type="Pfam" id="PF07949">
    <property type="entry name" value="YbbR"/>
    <property type="match status" value="1"/>
</dbReference>
<keyword evidence="3 6" id="KW-0548">Nucleotidyltransferase</keyword>
<feature type="transmembrane region" description="Helical" evidence="6">
    <location>
        <begin position="263"/>
        <end position="284"/>
    </location>
</feature>
<dbReference type="GO" id="GO:0004016">
    <property type="term" value="F:adenylate cyclase activity"/>
    <property type="evidence" value="ECO:0007669"/>
    <property type="project" value="UniProtKB-UniRule"/>
</dbReference>
<dbReference type="InterPro" id="IPR050338">
    <property type="entry name" value="DisA"/>
</dbReference>
<geneLocation type="plasmid" evidence="9">
    <name>pelp_2</name>
</geneLocation>
<keyword evidence="9" id="KW-1185">Reference proteome</keyword>
<name>A0A518HF24_9BACT</name>
<evidence type="ECO:0000256" key="4">
    <source>
        <dbReference type="ARBA" id="ARBA00022741"/>
    </source>
</evidence>
<comment type="similarity">
    <text evidence="6">Belongs to the adenylate cyclase family. DacA/CdaA subfamily.</text>
</comment>
<dbReference type="InterPro" id="IPR034701">
    <property type="entry name" value="CdaA"/>
</dbReference>
<reference evidence="8 9" key="1">
    <citation type="submission" date="2019-02" db="EMBL/GenBank/DDBJ databases">
        <title>Deep-cultivation of Planctomycetes and their phenomic and genomic characterization uncovers novel biology.</title>
        <authorList>
            <person name="Wiegand S."/>
            <person name="Jogler M."/>
            <person name="Boedeker C."/>
            <person name="Pinto D."/>
            <person name="Vollmers J."/>
            <person name="Rivas-Marin E."/>
            <person name="Kohn T."/>
            <person name="Peeters S.H."/>
            <person name="Heuer A."/>
            <person name="Rast P."/>
            <person name="Oberbeckmann S."/>
            <person name="Bunk B."/>
            <person name="Jeske O."/>
            <person name="Meyerdierks A."/>
            <person name="Storesund J.E."/>
            <person name="Kallscheuer N."/>
            <person name="Luecker S."/>
            <person name="Lage O.M."/>
            <person name="Pohl T."/>
            <person name="Merkel B.J."/>
            <person name="Hornburger P."/>
            <person name="Mueller R.-W."/>
            <person name="Bruemmer F."/>
            <person name="Labrenz M."/>
            <person name="Spormann A.M."/>
            <person name="Op den Camp H."/>
            <person name="Overmann J."/>
            <person name="Amann R."/>
            <person name="Jetten M.S.M."/>
            <person name="Mascher T."/>
            <person name="Medema M.H."/>
            <person name="Devos D.P."/>
            <person name="Kaster A.-K."/>
            <person name="Ovreas L."/>
            <person name="Rohde M."/>
            <person name="Galperin M.Y."/>
            <person name="Jogler C."/>
        </authorList>
    </citation>
    <scope>NUCLEOTIDE SEQUENCE [LARGE SCALE GENOMIC DNA]</scope>
    <source>
        <strain evidence="8 9">ElP</strain>
        <plasmid evidence="9">pelp_2</plasmid>
    </source>
</reference>
<evidence type="ECO:0000256" key="6">
    <source>
        <dbReference type="HAMAP-Rule" id="MF_01499"/>
    </source>
</evidence>
<evidence type="ECO:0000313" key="9">
    <source>
        <dbReference type="Proteomes" id="UP000317835"/>
    </source>
</evidence>
<evidence type="ECO:0000256" key="1">
    <source>
        <dbReference type="ARBA" id="ARBA00000877"/>
    </source>
</evidence>
<dbReference type="InterPro" id="IPR003390">
    <property type="entry name" value="DNA_integrity_scan_DisA_N"/>
</dbReference>